<keyword evidence="3" id="KW-0597">Phosphoprotein</keyword>
<keyword evidence="4" id="KW-0808">Transferase</keyword>
<evidence type="ECO:0000259" key="7">
    <source>
        <dbReference type="PROSITE" id="PS50109"/>
    </source>
</evidence>
<evidence type="ECO:0000256" key="5">
    <source>
        <dbReference type="ARBA" id="ARBA00022777"/>
    </source>
</evidence>
<dbReference type="SMART" id="SM00086">
    <property type="entry name" value="PAC"/>
    <property type="match status" value="5"/>
</dbReference>
<dbReference type="EC" id="2.7.13.3" evidence="2"/>
<dbReference type="Gene3D" id="3.30.450.20">
    <property type="entry name" value="PAS domain"/>
    <property type="match status" value="5"/>
</dbReference>
<dbReference type="Proteomes" id="UP000324974">
    <property type="component" value="Chromosome"/>
</dbReference>
<dbReference type="SUPFAM" id="SSF55781">
    <property type="entry name" value="GAF domain-like"/>
    <property type="match status" value="1"/>
</dbReference>
<organism evidence="10 11">
    <name type="scientific">Limnoglobus roseus</name>
    <dbReference type="NCBI Taxonomy" id="2598579"/>
    <lineage>
        <taxon>Bacteria</taxon>
        <taxon>Pseudomonadati</taxon>
        <taxon>Planctomycetota</taxon>
        <taxon>Planctomycetia</taxon>
        <taxon>Gemmatales</taxon>
        <taxon>Gemmataceae</taxon>
        <taxon>Limnoglobus</taxon>
    </lineage>
</organism>
<dbReference type="InterPro" id="IPR004358">
    <property type="entry name" value="Sig_transdc_His_kin-like_C"/>
</dbReference>
<dbReference type="Pfam" id="PF08448">
    <property type="entry name" value="PAS_4"/>
    <property type="match status" value="2"/>
</dbReference>
<dbReference type="CDD" id="cd00082">
    <property type="entry name" value="HisKA"/>
    <property type="match status" value="1"/>
</dbReference>
<feature type="domain" description="PAC" evidence="9">
    <location>
        <begin position="388"/>
        <end position="440"/>
    </location>
</feature>
<accession>A0A5C1ARS0</accession>
<sequence>MTYLAFGLLWVWLSDRLVLGVEVQARTGFWVAVAKGTTFVLISAGLGYWLVRRSGRDVARTDALLQAVAGSTSDAVFVKNLDGCYLLFNEAAARFVGRPVTEVLGRDDRDLFDPQSASRVMERDRRIMNAGVAEIGEEELTAAGVTRIYQAMKAPYRDADGNVIGLVGISRDVTDRVATERRLKETQDRLLEAQRLARLGSWAWAPATGALWWSDALYELMGVGRTVFSPSADAYRELVHPADREIVTRRIESLLAGAESVCDEIRIVRPDGQTVWVQTQARTTRDANGCVLVDGIDQDITARKKAEEELFASRETLRAVLDGIPQRVFWKAADLKYLGCNRPFAEDMGYANATEVVGKDDYQGAWASVADSYRADDRRVIDTGEARLDYEEELIGSGGARSWVRTSKQPLRGLDGRVVGVLGTYEDVSARKQAEHVVRASEARQTYLLHLSDALRPVADPEGVLGVACRTLGERLGVDRAYYCQVDEAAGRIRIDQDFVRPDVSSLAGEYRLADFGWVGPVFRGGQPAAVADVATAAQIPEADRPALVALRIGAFVAVPLVKGNSVVALLCVTDMSPRAWTPAEVELVWETAERTWAAVEQARAATNIRASEARFRTLIEFLPDAIYLNIGGRVAFCNPACVRLFGADDQSQLLGKTPFELLSPKYHDLIRQRIAILQATKQPVPGVEEEVVRLDGRTVPVFVTALPITDDGDEALLVVLHDLTEQKRLAMQLRHQELLLREASELAHVGGWGFDPITGEADWTAEVARIHDLDTVAPGVGPGIDFYVPEDRPQLDAALRAAIELGIPYDLELQIISARGVRKWVRTICRPIVDHQKVVRVRGSLQEITERKRIEAEIRQLNADLEQRVRDRTAELEASNRELESFSYSVSHDLRAPLRAINGFTQIVLDEYAPQLPAEAREYLDDVRANARRMGTLVDDLLAFSRLGRQPVKRQPVDVKQMVESCLREVVLSTDGRATEACVGDLPACEADPALLRQVWLNLLSNAVKYSGRKNSAVIEVGAACDPFGVTYYVRDNGVGFDMAYAHKLFGVFQRLHRAEDYEGTGIGLALVQRIVHRHGGRIWAEAVPDVGATFSFTLGNAPRTPLPEAPNGEGGVC</sequence>
<feature type="domain" description="Histidine kinase" evidence="7">
    <location>
        <begin position="890"/>
        <end position="1104"/>
    </location>
</feature>
<dbReference type="PANTHER" id="PTHR43304:SF1">
    <property type="entry name" value="PAC DOMAIN-CONTAINING PROTEIN"/>
    <property type="match status" value="1"/>
</dbReference>
<evidence type="ECO:0000256" key="3">
    <source>
        <dbReference type="ARBA" id="ARBA00022553"/>
    </source>
</evidence>
<evidence type="ECO:0000313" key="10">
    <source>
        <dbReference type="EMBL" id="QEL20726.1"/>
    </source>
</evidence>
<protein>
    <recommendedName>
        <fullName evidence="2">histidine kinase</fullName>
        <ecNumber evidence="2">2.7.13.3</ecNumber>
    </recommendedName>
</protein>
<gene>
    <name evidence="10" type="ORF">PX52LOC_07835</name>
</gene>
<feature type="coiled-coil region" evidence="6">
    <location>
        <begin position="852"/>
        <end position="883"/>
    </location>
</feature>
<dbReference type="PRINTS" id="PR00344">
    <property type="entry name" value="BCTRLSENSOR"/>
</dbReference>
<dbReference type="Pfam" id="PF00512">
    <property type="entry name" value="HisKA"/>
    <property type="match status" value="1"/>
</dbReference>
<dbReference type="SUPFAM" id="SSF47384">
    <property type="entry name" value="Homodimeric domain of signal transducing histidine kinase"/>
    <property type="match status" value="1"/>
</dbReference>
<keyword evidence="6" id="KW-0175">Coiled coil</keyword>
<feature type="domain" description="PAC" evidence="9">
    <location>
        <begin position="810"/>
        <end position="861"/>
    </location>
</feature>
<dbReference type="AlphaFoldDB" id="A0A5C1ARS0"/>
<feature type="domain" description="PAS" evidence="8">
    <location>
        <begin position="61"/>
        <end position="131"/>
    </location>
</feature>
<dbReference type="InterPro" id="IPR013767">
    <property type="entry name" value="PAS_fold"/>
</dbReference>
<dbReference type="InterPro" id="IPR013655">
    <property type="entry name" value="PAS_fold_3"/>
</dbReference>
<dbReference type="InterPro" id="IPR000014">
    <property type="entry name" value="PAS"/>
</dbReference>
<evidence type="ECO:0000313" key="11">
    <source>
        <dbReference type="Proteomes" id="UP000324974"/>
    </source>
</evidence>
<dbReference type="Pfam" id="PF01590">
    <property type="entry name" value="GAF"/>
    <property type="match status" value="1"/>
</dbReference>
<dbReference type="KEGG" id="lrs:PX52LOC_07835"/>
<dbReference type="FunFam" id="1.10.287.130:FF:000070">
    <property type="entry name" value="Histidine kinase sensor protein"/>
    <property type="match status" value="1"/>
</dbReference>
<evidence type="ECO:0000256" key="6">
    <source>
        <dbReference type="SAM" id="Coils"/>
    </source>
</evidence>
<dbReference type="InterPro" id="IPR035965">
    <property type="entry name" value="PAS-like_dom_sf"/>
</dbReference>
<dbReference type="InterPro" id="IPR052162">
    <property type="entry name" value="Sensor_kinase/Photoreceptor"/>
</dbReference>
<dbReference type="CDD" id="cd00130">
    <property type="entry name" value="PAS"/>
    <property type="match status" value="4"/>
</dbReference>
<dbReference type="InterPro" id="IPR029016">
    <property type="entry name" value="GAF-like_dom_sf"/>
</dbReference>
<dbReference type="SMART" id="SM00065">
    <property type="entry name" value="GAF"/>
    <property type="match status" value="1"/>
</dbReference>
<dbReference type="InterPro" id="IPR036890">
    <property type="entry name" value="HATPase_C_sf"/>
</dbReference>
<name>A0A5C1ARS0_9BACT</name>
<dbReference type="InterPro" id="IPR003018">
    <property type="entry name" value="GAF"/>
</dbReference>
<dbReference type="SMART" id="SM00091">
    <property type="entry name" value="PAS"/>
    <property type="match status" value="4"/>
</dbReference>
<dbReference type="Pfam" id="PF08447">
    <property type="entry name" value="PAS_3"/>
    <property type="match status" value="2"/>
</dbReference>
<dbReference type="PANTHER" id="PTHR43304">
    <property type="entry name" value="PHYTOCHROME-LIKE PROTEIN CPH1"/>
    <property type="match status" value="1"/>
</dbReference>
<dbReference type="PROSITE" id="PS50112">
    <property type="entry name" value="PAS"/>
    <property type="match status" value="1"/>
</dbReference>
<keyword evidence="5 10" id="KW-0418">Kinase</keyword>
<dbReference type="InterPro" id="IPR001610">
    <property type="entry name" value="PAC"/>
</dbReference>
<dbReference type="Pfam" id="PF00989">
    <property type="entry name" value="PAS"/>
    <property type="match status" value="1"/>
</dbReference>
<evidence type="ECO:0000259" key="9">
    <source>
        <dbReference type="PROSITE" id="PS50113"/>
    </source>
</evidence>
<dbReference type="InterPro" id="IPR036097">
    <property type="entry name" value="HisK_dim/P_sf"/>
</dbReference>
<dbReference type="SMART" id="SM00388">
    <property type="entry name" value="HisKA"/>
    <property type="match status" value="1"/>
</dbReference>
<dbReference type="SMART" id="SM00387">
    <property type="entry name" value="HATPase_c"/>
    <property type="match status" value="1"/>
</dbReference>
<dbReference type="FunFam" id="3.30.565.10:FF:000006">
    <property type="entry name" value="Sensor histidine kinase WalK"/>
    <property type="match status" value="1"/>
</dbReference>
<dbReference type="GO" id="GO:0000155">
    <property type="term" value="F:phosphorelay sensor kinase activity"/>
    <property type="evidence" value="ECO:0007669"/>
    <property type="project" value="InterPro"/>
</dbReference>
<dbReference type="Gene3D" id="3.30.565.10">
    <property type="entry name" value="Histidine kinase-like ATPase, C-terminal domain"/>
    <property type="match status" value="1"/>
</dbReference>
<dbReference type="EMBL" id="CP042425">
    <property type="protein sequence ID" value="QEL20726.1"/>
    <property type="molecule type" value="Genomic_DNA"/>
</dbReference>
<dbReference type="InterPro" id="IPR005467">
    <property type="entry name" value="His_kinase_dom"/>
</dbReference>
<dbReference type="PROSITE" id="PS50109">
    <property type="entry name" value="HIS_KIN"/>
    <property type="match status" value="1"/>
</dbReference>
<feature type="domain" description="PAC" evidence="9">
    <location>
        <begin position="121"/>
        <end position="185"/>
    </location>
</feature>
<proteinExistence type="predicted"/>
<feature type="domain" description="PAC" evidence="9">
    <location>
        <begin position="686"/>
        <end position="736"/>
    </location>
</feature>
<dbReference type="InterPro" id="IPR000700">
    <property type="entry name" value="PAS-assoc_C"/>
</dbReference>
<dbReference type="InterPro" id="IPR003594">
    <property type="entry name" value="HATPase_dom"/>
</dbReference>
<dbReference type="InterPro" id="IPR003661">
    <property type="entry name" value="HisK_dim/P_dom"/>
</dbReference>
<dbReference type="Pfam" id="PF02518">
    <property type="entry name" value="HATPase_c"/>
    <property type="match status" value="1"/>
</dbReference>
<comment type="catalytic activity">
    <reaction evidence="1">
        <text>ATP + protein L-histidine = ADP + protein N-phospho-L-histidine.</text>
        <dbReference type="EC" id="2.7.13.3"/>
    </reaction>
</comment>
<keyword evidence="11" id="KW-1185">Reference proteome</keyword>
<dbReference type="RefSeq" id="WP_168219465.1">
    <property type="nucleotide sequence ID" value="NZ_CP042425.1"/>
</dbReference>
<dbReference type="GO" id="GO:0006355">
    <property type="term" value="P:regulation of DNA-templated transcription"/>
    <property type="evidence" value="ECO:0007669"/>
    <property type="project" value="InterPro"/>
</dbReference>
<reference evidence="11" key="1">
    <citation type="submission" date="2019-08" db="EMBL/GenBank/DDBJ databases">
        <title>Limnoglobus roseus gen. nov., sp. nov., a novel freshwater planctomycete with a giant genome from the family Gemmataceae.</title>
        <authorList>
            <person name="Kulichevskaya I.S."/>
            <person name="Naumoff D.G."/>
            <person name="Miroshnikov K."/>
            <person name="Ivanova A."/>
            <person name="Philippov D.A."/>
            <person name="Hakobyan A."/>
            <person name="Rijpstra I.C."/>
            <person name="Sinninghe Damste J.S."/>
            <person name="Liesack W."/>
            <person name="Dedysh S.N."/>
        </authorList>
    </citation>
    <scope>NUCLEOTIDE SEQUENCE [LARGE SCALE GENOMIC DNA]</scope>
    <source>
        <strain evidence="11">PX52</strain>
    </source>
</reference>
<dbReference type="SUPFAM" id="SSF55785">
    <property type="entry name" value="PYP-like sensor domain (PAS domain)"/>
    <property type="match status" value="5"/>
</dbReference>
<evidence type="ECO:0000256" key="4">
    <source>
        <dbReference type="ARBA" id="ARBA00022679"/>
    </source>
</evidence>
<dbReference type="SUPFAM" id="SSF55874">
    <property type="entry name" value="ATPase domain of HSP90 chaperone/DNA topoisomerase II/histidine kinase"/>
    <property type="match status" value="1"/>
</dbReference>
<dbReference type="PROSITE" id="PS50113">
    <property type="entry name" value="PAC"/>
    <property type="match status" value="5"/>
</dbReference>
<dbReference type="Gene3D" id="1.10.287.130">
    <property type="match status" value="1"/>
</dbReference>
<dbReference type="InterPro" id="IPR013656">
    <property type="entry name" value="PAS_4"/>
</dbReference>
<evidence type="ECO:0000259" key="8">
    <source>
        <dbReference type="PROSITE" id="PS50112"/>
    </source>
</evidence>
<dbReference type="NCBIfam" id="TIGR00229">
    <property type="entry name" value="sensory_box"/>
    <property type="match status" value="4"/>
</dbReference>
<evidence type="ECO:0000256" key="2">
    <source>
        <dbReference type="ARBA" id="ARBA00012438"/>
    </source>
</evidence>
<evidence type="ECO:0000256" key="1">
    <source>
        <dbReference type="ARBA" id="ARBA00000085"/>
    </source>
</evidence>
<feature type="domain" description="PAC" evidence="9">
    <location>
        <begin position="261"/>
        <end position="312"/>
    </location>
</feature>
<dbReference type="Gene3D" id="2.10.70.100">
    <property type="match status" value="1"/>
</dbReference>
<dbReference type="Gene3D" id="3.30.450.40">
    <property type="match status" value="1"/>
</dbReference>